<dbReference type="Proteomes" id="UP000516134">
    <property type="component" value="Chromosome"/>
</dbReference>
<dbReference type="Pfam" id="PF01381">
    <property type="entry name" value="HTH_3"/>
    <property type="match status" value="1"/>
</dbReference>
<dbReference type="InterPro" id="IPR001387">
    <property type="entry name" value="Cro/C1-type_HTH"/>
</dbReference>
<evidence type="ECO:0000313" key="6">
    <source>
        <dbReference type="Proteomes" id="UP000516134"/>
    </source>
</evidence>
<keyword evidence="1" id="KW-0805">Transcription regulation</keyword>
<dbReference type="PANTHER" id="PTHR46797:SF23">
    <property type="entry name" value="HTH-TYPE TRANSCRIPTIONAL REGULATOR SUTR"/>
    <property type="match status" value="1"/>
</dbReference>
<dbReference type="PANTHER" id="PTHR46797">
    <property type="entry name" value="HTH-TYPE TRANSCRIPTIONAL REGULATOR"/>
    <property type="match status" value="1"/>
</dbReference>
<accession>A0ABX6SXP3</accession>
<keyword evidence="6" id="KW-1185">Reference proteome</keyword>
<organism evidence="5 6">
    <name type="scientific">Sphingomonas daechungensis</name>
    <dbReference type="NCBI Taxonomy" id="1176646"/>
    <lineage>
        <taxon>Bacteria</taxon>
        <taxon>Pseudomonadati</taxon>
        <taxon>Pseudomonadota</taxon>
        <taxon>Alphaproteobacteria</taxon>
        <taxon>Sphingomonadales</taxon>
        <taxon>Sphingomonadaceae</taxon>
        <taxon>Sphingomonas</taxon>
    </lineage>
</organism>
<gene>
    <name evidence="5" type="ORF">H9L15_08530</name>
</gene>
<reference evidence="5 6" key="1">
    <citation type="submission" date="2020-08" db="EMBL/GenBank/DDBJ databases">
        <title>Genome sequence of Sphingomonas daechungensis KACC 18115T.</title>
        <authorList>
            <person name="Hyun D.-W."/>
            <person name="Bae J.-W."/>
        </authorList>
    </citation>
    <scope>NUCLEOTIDE SEQUENCE [LARGE SCALE GENOMIC DNA]</scope>
    <source>
        <strain evidence="5 6">KACC 18115</strain>
    </source>
</reference>
<dbReference type="RefSeq" id="WP_187713799.1">
    <property type="nucleotide sequence ID" value="NZ_BAABJC010000001.1"/>
</dbReference>
<sequence length="69" mass="7990">MGLRDRFAHNLKRLRLERCFSQEALADACGIDRTYVSALEHSRYSASIDMVERLARALDVDPVELLLRR</sequence>
<evidence type="ECO:0000256" key="1">
    <source>
        <dbReference type="ARBA" id="ARBA00023015"/>
    </source>
</evidence>
<keyword evidence="3" id="KW-0804">Transcription</keyword>
<proteinExistence type="predicted"/>
<evidence type="ECO:0000256" key="2">
    <source>
        <dbReference type="ARBA" id="ARBA00023125"/>
    </source>
</evidence>
<dbReference type="Gene3D" id="1.10.260.40">
    <property type="entry name" value="lambda repressor-like DNA-binding domains"/>
    <property type="match status" value="1"/>
</dbReference>
<dbReference type="SUPFAM" id="SSF47413">
    <property type="entry name" value="lambda repressor-like DNA-binding domains"/>
    <property type="match status" value="1"/>
</dbReference>
<dbReference type="InterPro" id="IPR050807">
    <property type="entry name" value="TransReg_Diox_bact_type"/>
</dbReference>
<evidence type="ECO:0000313" key="5">
    <source>
        <dbReference type="EMBL" id="QNP42366.1"/>
    </source>
</evidence>
<dbReference type="CDD" id="cd00093">
    <property type="entry name" value="HTH_XRE"/>
    <property type="match status" value="1"/>
</dbReference>
<dbReference type="SMART" id="SM00530">
    <property type="entry name" value="HTH_XRE"/>
    <property type="match status" value="1"/>
</dbReference>
<evidence type="ECO:0000259" key="4">
    <source>
        <dbReference type="PROSITE" id="PS50943"/>
    </source>
</evidence>
<keyword evidence="2" id="KW-0238">DNA-binding</keyword>
<dbReference type="InterPro" id="IPR010982">
    <property type="entry name" value="Lambda_DNA-bd_dom_sf"/>
</dbReference>
<dbReference type="PROSITE" id="PS50943">
    <property type="entry name" value="HTH_CROC1"/>
    <property type="match status" value="1"/>
</dbReference>
<evidence type="ECO:0000256" key="3">
    <source>
        <dbReference type="ARBA" id="ARBA00023163"/>
    </source>
</evidence>
<name>A0ABX6SXP3_9SPHN</name>
<dbReference type="EMBL" id="CP060780">
    <property type="protein sequence ID" value="QNP42366.1"/>
    <property type="molecule type" value="Genomic_DNA"/>
</dbReference>
<feature type="domain" description="HTH cro/C1-type" evidence="4">
    <location>
        <begin position="11"/>
        <end position="65"/>
    </location>
</feature>
<protein>
    <submittedName>
        <fullName evidence="5">Helix-turn-helix transcriptional regulator</fullName>
    </submittedName>
</protein>